<dbReference type="PATRIC" id="fig|1261658.3.peg.1312"/>
<dbReference type="GO" id="GO:0043565">
    <property type="term" value="F:sequence-specific DNA binding"/>
    <property type="evidence" value="ECO:0007669"/>
    <property type="project" value="TreeGrafter"/>
</dbReference>
<dbReference type="Gene3D" id="1.10.10.10">
    <property type="entry name" value="Winged helix-like DNA-binding domain superfamily/Winged helix DNA-binding domain"/>
    <property type="match status" value="1"/>
</dbReference>
<dbReference type="RefSeq" id="WP_064318581.1">
    <property type="nucleotide sequence ID" value="NZ_JACI01000002.1"/>
</dbReference>
<organism evidence="6 7">
    <name type="scientific">Bibersteinia trehalosi Y31</name>
    <dbReference type="NCBI Taxonomy" id="1261658"/>
    <lineage>
        <taxon>Bacteria</taxon>
        <taxon>Pseudomonadati</taxon>
        <taxon>Pseudomonadota</taxon>
        <taxon>Gammaproteobacteria</taxon>
        <taxon>Pasteurellales</taxon>
        <taxon>Pasteurellaceae</taxon>
        <taxon>Bibersteinia</taxon>
    </lineage>
</organism>
<evidence type="ECO:0000259" key="5">
    <source>
        <dbReference type="PROSITE" id="PS50931"/>
    </source>
</evidence>
<dbReference type="AlphaFoldDB" id="A0A179CW85"/>
<accession>A0A179CW85</accession>
<evidence type="ECO:0000313" key="6">
    <source>
        <dbReference type="EMBL" id="OAQ14062.1"/>
    </source>
</evidence>
<dbReference type="PANTHER" id="PTHR30537:SF5">
    <property type="entry name" value="HTH-TYPE TRANSCRIPTIONAL ACTIVATOR TTDR-RELATED"/>
    <property type="match status" value="1"/>
</dbReference>
<evidence type="ECO:0000313" key="7">
    <source>
        <dbReference type="Proteomes" id="UP000078358"/>
    </source>
</evidence>
<evidence type="ECO:0000256" key="4">
    <source>
        <dbReference type="ARBA" id="ARBA00023163"/>
    </source>
</evidence>
<evidence type="ECO:0000256" key="3">
    <source>
        <dbReference type="ARBA" id="ARBA00023125"/>
    </source>
</evidence>
<gene>
    <name evidence="6" type="ORF">F480_06605</name>
</gene>
<protein>
    <submittedName>
        <fullName evidence="6">LysR family transcriptional regulator</fullName>
    </submittedName>
</protein>
<keyword evidence="4" id="KW-0804">Transcription</keyword>
<dbReference type="CDD" id="cd08422">
    <property type="entry name" value="PBP2_CrgA_like"/>
    <property type="match status" value="1"/>
</dbReference>
<dbReference type="Proteomes" id="UP000078358">
    <property type="component" value="Unassembled WGS sequence"/>
</dbReference>
<evidence type="ECO:0000256" key="1">
    <source>
        <dbReference type="ARBA" id="ARBA00009437"/>
    </source>
</evidence>
<dbReference type="InterPro" id="IPR000847">
    <property type="entry name" value="LysR_HTH_N"/>
</dbReference>
<dbReference type="Pfam" id="PF00126">
    <property type="entry name" value="HTH_1"/>
    <property type="match status" value="1"/>
</dbReference>
<reference evidence="6 7" key="1">
    <citation type="submission" date="2014-01" db="EMBL/GenBank/DDBJ databases">
        <authorList>
            <person name="Zuccon D."/>
        </authorList>
    </citation>
    <scope>NUCLEOTIDE SEQUENCE [LARGE SCALE GENOMIC DNA]</scope>
    <source>
        <strain evidence="6 7">Y31</strain>
    </source>
</reference>
<evidence type="ECO:0000256" key="2">
    <source>
        <dbReference type="ARBA" id="ARBA00023015"/>
    </source>
</evidence>
<dbReference type="InterPro" id="IPR036390">
    <property type="entry name" value="WH_DNA-bd_sf"/>
</dbReference>
<dbReference type="GO" id="GO:0006351">
    <property type="term" value="P:DNA-templated transcription"/>
    <property type="evidence" value="ECO:0007669"/>
    <property type="project" value="TreeGrafter"/>
</dbReference>
<name>A0A179CW85_BIBTR</name>
<keyword evidence="2" id="KW-0805">Transcription regulation</keyword>
<sequence length="290" mass="32811">MENISLDDMRLFVAVVQAGSLSHAQELTNVPVSKLSRRLTRLELALGTKLMSRGKKGITLNEVGERFFLQAQTMLQQAQFAVESVQNSLQNPQGLLRISVAADIFHRLIEPHLSTFLARYPDVNLELNLSQQKINMIQDGIDLAVRAGTIDNDNVVAKAWLTMQFGLFASEEYLACHGMPESPNELYRHQIISQMHTLPWRFSQENRAVEIAPVSRVSCNDFELVACQIRQGNGLGILPMPRLDEHSDLVRLLPDWQLPSVPISLIYYKNRGAVPTIRCFVEFLQEILFD</sequence>
<dbReference type="PANTHER" id="PTHR30537">
    <property type="entry name" value="HTH-TYPE TRANSCRIPTIONAL REGULATOR"/>
    <property type="match status" value="1"/>
</dbReference>
<dbReference type="Gene3D" id="3.40.190.290">
    <property type="match status" value="1"/>
</dbReference>
<comment type="similarity">
    <text evidence="1">Belongs to the LysR transcriptional regulatory family.</text>
</comment>
<dbReference type="InterPro" id="IPR058163">
    <property type="entry name" value="LysR-type_TF_proteobact-type"/>
</dbReference>
<feature type="domain" description="HTH lysR-type" evidence="5">
    <location>
        <begin position="4"/>
        <end position="61"/>
    </location>
</feature>
<dbReference type="InterPro" id="IPR005119">
    <property type="entry name" value="LysR_subst-bd"/>
</dbReference>
<dbReference type="SUPFAM" id="SSF53850">
    <property type="entry name" value="Periplasmic binding protein-like II"/>
    <property type="match status" value="1"/>
</dbReference>
<dbReference type="SUPFAM" id="SSF46785">
    <property type="entry name" value="Winged helix' DNA-binding domain"/>
    <property type="match status" value="1"/>
</dbReference>
<dbReference type="InterPro" id="IPR036388">
    <property type="entry name" value="WH-like_DNA-bd_sf"/>
</dbReference>
<dbReference type="GO" id="GO:0003700">
    <property type="term" value="F:DNA-binding transcription factor activity"/>
    <property type="evidence" value="ECO:0007669"/>
    <property type="project" value="InterPro"/>
</dbReference>
<proteinExistence type="inferred from homology"/>
<comment type="caution">
    <text evidence="6">The sequence shown here is derived from an EMBL/GenBank/DDBJ whole genome shotgun (WGS) entry which is preliminary data.</text>
</comment>
<keyword evidence="3" id="KW-0238">DNA-binding</keyword>
<dbReference type="EMBL" id="JACI01000002">
    <property type="protein sequence ID" value="OAQ14062.1"/>
    <property type="molecule type" value="Genomic_DNA"/>
</dbReference>
<dbReference type="PROSITE" id="PS50931">
    <property type="entry name" value="HTH_LYSR"/>
    <property type="match status" value="1"/>
</dbReference>
<dbReference type="Pfam" id="PF03466">
    <property type="entry name" value="LysR_substrate"/>
    <property type="match status" value="1"/>
</dbReference>